<dbReference type="Proteomes" id="UP000661006">
    <property type="component" value="Unassembled WGS sequence"/>
</dbReference>
<comment type="caution">
    <text evidence="1">The sequence shown here is derived from an EMBL/GenBank/DDBJ whole genome shotgun (WGS) entry which is preliminary data.</text>
</comment>
<gene>
    <name evidence="1" type="ORF">HKD32_02445</name>
</gene>
<dbReference type="GeneID" id="81473540"/>
<evidence type="ECO:0000313" key="1">
    <source>
        <dbReference type="EMBL" id="MBF0869720.1"/>
    </source>
</evidence>
<organism evidence="1 2">
    <name type="scientific">Gluconobacter japonicus</name>
    <dbReference type="NCBI Taxonomy" id="376620"/>
    <lineage>
        <taxon>Bacteria</taxon>
        <taxon>Pseudomonadati</taxon>
        <taxon>Pseudomonadota</taxon>
        <taxon>Alphaproteobacteria</taxon>
        <taxon>Acetobacterales</taxon>
        <taxon>Acetobacteraceae</taxon>
        <taxon>Gluconobacter</taxon>
    </lineage>
</organism>
<dbReference type="AlphaFoldDB" id="A0A9Q2FJW7"/>
<reference evidence="1" key="2">
    <citation type="submission" date="2020-11" db="EMBL/GenBank/DDBJ databases">
        <title>Description of novel Gluconobacter species.</title>
        <authorList>
            <person name="Cleenwerck I."/>
            <person name="Cnockaert M."/>
            <person name="Borremans W."/>
            <person name="Wieme A.D."/>
            <person name="De Vuyst L."/>
            <person name="Vandamme P."/>
        </authorList>
    </citation>
    <scope>NUCLEOTIDE SEQUENCE</scope>
    <source>
        <strain evidence="1">R71697</strain>
    </source>
</reference>
<dbReference type="EMBL" id="JABCQN010000001">
    <property type="protein sequence ID" value="MBF0869720.1"/>
    <property type="molecule type" value="Genomic_DNA"/>
</dbReference>
<reference evidence="1" key="1">
    <citation type="submission" date="2020-04" db="EMBL/GenBank/DDBJ databases">
        <authorList>
            <person name="Sombolestani A."/>
        </authorList>
    </citation>
    <scope>NUCLEOTIDE SEQUENCE</scope>
    <source>
        <strain evidence="1">R71697</strain>
    </source>
</reference>
<dbReference type="RefSeq" id="WP_194257438.1">
    <property type="nucleotide sequence ID" value="NZ_JABCQN010000001.1"/>
</dbReference>
<sequence>MGENEIPEIREAALEHRVLPDPWNEVPWRAWHDLQHDRLWITDGLGAGMGAIRIISRPQPIGWVAVDRWCDANGVTADERPLVFRLVRALDIVFLTHRNTQITQDLQNALRK</sequence>
<name>A0A9Q2FJW7_GLUJA</name>
<protein>
    <submittedName>
        <fullName evidence="1">Uncharacterized protein</fullName>
    </submittedName>
</protein>
<accession>A0A9Q2FJW7</accession>
<proteinExistence type="predicted"/>
<evidence type="ECO:0000313" key="2">
    <source>
        <dbReference type="Proteomes" id="UP000661006"/>
    </source>
</evidence>